<evidence type="ECO:0000256" key="1">
    <source>
        <dbReference type="SAM" id="MobiDB-lite"/>
    </source>
</evidence>
<name>A0A0E0KAU2_ORYPU</name>
<proteinExistence type="predicted"/>
<dbReference type="EnsemblPlants" id="OPUNC03G08840.1">
    <property type="protein sequence ID" value="OPUNC03G08840.1"/>
    <property type="gene ID" value="OPUNC03G08840"/>
</dbReference>
<dbReference type="AlphaFoldDB" id="A0A0E0KAU2"/>
<feature type="region of interest" description="Disordered" evidence="1">
    <location>
        <begin position="293"/>
        <end position="319"/>
    </location>
</feature>
<feature type="compositionally biased region" description="Basic residues" evidence="1">
    <location>
        <begin position="177"/>
        <end position="186"/>
    </location>
</feature>
<organism evidence="2">
    <name type="scientific">Oryza punctata</name>
    <name type="common">Red rice</name>
    <dbReference type="NCBI Taxonomy" id="4537"/>
    <lineage>
        <taxon>Eukaryota</taxon>
        <taxon>Viridiplantae</taxon>
        <taxon>Streptophyta</taxon>
        <taxon>Embryophyta</taxon>
        <taxon>Tracheophyta</taxon>
        <taxon>Spermatophyta</taxon>
        <taxon>Magnoliopsida</taxon>
        <taxon>Liliopsida</taxon>
        <taxon>Poales</taxon>
        <taxon>Poaceae</taxon>
        <taxon>BOP clade</taxon>
        <taxon>Oryzoideae</taxon>
        <taxon>Oryzeae</taxon>
        <taxon>Oryzinae</taxon>
        <taxon>Oryza</taxon>
    </lineage>
</organism>
<dbReference type="HOGENOM" id="CLU_761606_0_0_1"/>
<dbReference type="Gramene" id="OPUNC03G08840.1">
    <property type="protein sequence ID" value="OPUNC03G08840.1"/>
    <property type="gene ID" value="OPUNC03G08840"/>
</dbReference>
<accession>A0A0E0KAU2</accession>
<protein>
    <submittedName>
        <fullName evidence="2">Uncharacterized protein</fullName>
    </submittedName>
</protein>
<reference evidence="2" key="2">
    <citation type="submission" date="2018-05" db="EMBL/GenBank/DDBJ databases">
        <title>OpunRS2 (Oryza punctata Reference Sequence Version 2).</title>
        <authorList>
            <person name="Zhang J."/>
            <person name="Kudrna D."/>
            <person name="Lee S."/>
            <person name="Talag J."/>
            <person name="Welchert J."/>
            <person name="Wing R.A."/>
        </authorList>
    </citation>
    <scope>NUCLEOTIDE SEQUENCE [LARGE SCALE GENOMIC DNA]</scope>
</reference>
<feature type="region of interest" description="Disordered" evidence="1">
    <location>
        <begin position="169"/>
        <end position="198"/>
    </location>
</feature>
<evidence type="ECO:0000313" key="3">
    <source>
        <dbReference type="Proteomes" id="UP000026962"/>
    </source>
</evidence>
<feature type="region of interest" description="Disordered" evidence="1">
    <location>
        <begin position="61"/>
        <end position="88"/>
    </location>
</feature>
<keyword evidence="3" id="KW-1185">Reference proteome</keyword>
<dbReference type="Proteomes" id="UP000026962">
    <property type="component" value="Chromosome 3"/>
</dbReference>
<sequence>MPGRSGGFQGATGPDLHIHTLLIIGIGALASKLSRARLHSATAGAVRVRVRGRSLLSHAPRRIDPADYNSPPKKMIPGKRRRFPNSGDVATRAARNQSRRGRDEMVGGRAASARWQPLLPPRITHPVMAQSFAPTRAKLGASNTVSVALCRTMDNDGLIPCGSQTKLNGIGGEKTRTRGKGRRGRRGIGGGRGLGDSRIIASTQPVNADSQNGQSMTYSVIQPAMWPIAHVPENFTETASKPSRIRGRTPKSLPWPGSRAAPRGRTELHVPIPRGRGPWVDDFDEARKAIPRASVTKGTQPRPVDTSNEAVTTDEEESIRTHTRLSAQTAKCHHLPKPKFHDADLLSRVRHTAQPHSHILVPSS</sequence>
<evidence type="ECO:0000313" key="2">
    <source>
        <dbReference type="EnsemblPlants" id="OPUNC03G08840.1"/>
    </source>
</evidence>
<reference evidence="2" key="1">
    <citation type="submission" date="2015-04" db="UniProtKB">
        <authorList>
            <consortium name="EnsemblPlants"/>
        </authorList>
    </citation>
    <scope>IDENTIFICATION</scope>
</reference>
<feature type="region of interest" description="Disordered" evidence="1">
    <location>
        <begin position="239"/>
        <end position="273"/>
    </location>
</feature>